<dbReference type="eggNOG" id="COG0745">
    <property type="taxonomic scope" value="Bacteria"/>
</dbReference>
<proteinExistence type="predicted"/>
<keyword evidence="3" id="KW-0805">Transcription regulation</keyword>
<gene>
    <name evidence="10" type="ordered locus">TWT_047</name>
</gene>
<dbReference type="GO" id="GO:0006355">
    <property type="term" value="P:regulation of DNA-templated transcription"/>
    <property type="evidence" value="ECO:0007669"/>
    <property type="project" value="InterPro"/>
</dbReference>
<dbReference type="KEGG" id="twh:TWT_047"/>
<keyword evidence="2" id="KW-0902">Two-component regulatory system</keyword>
<evidence type="ECO:0000256" key="1">
    <source>
        <dbReference type="ARBA" id="ARBA00022553"/>
    </source>
</evidence>
<dbReference type="PANTHER" id="PTHR48111:SF28">
    <property type="entry name" value="TRANSCRIPTIONAL REGULATORY PROTEIN TCRX-RELATED"/>
    <property type="match status" value="1"/>
</dbReference>
<dbReference type="InterPro" id="IPR001867">
    <property type="entry name" value="OmpR/PhoB-type_DNA-bd"/>
</dbReference>
<dbReference type="SMART" id="SM00862">
    <property type="entry name" value="Trans_reg_C"/>
    <property type="match status" value="1"/>
</dbReference>
<feature type="domain" description="OmpR/PhoB-type" evidence="9">
    <location>
        <begin position="152"/>
        <end position="250"/>
    </location>
</feature>
<accession>Q83N47</accession>
<dbReference type="Pfam" id="PF00486">
    <property type="entry name" value="Trans_reg_C"/>
    <property type="match status" value="1"/>
</dbReference>
<organism evidence="10 11">
    <name type="scientific">Tropheryma whipplei (strain Twist)</name>
    <name type="common">Whipple's bacillus</name>
    <dbReference type="NCBI Taxonomy" id="203267"/>
    <lineage>
        <taxon>Bacteria</taxon>
        <taxon>Bacillati</taxon>
        <taxon>Actinomycetota</taxon>
        <taxon>Actinomycetes</taxon>
        <taxon>Micrococcales</taxon>
        <taxon>Tropherymataceae</taxon>
        <taxon>Tropheryma</taxon>
    </lineage>
</organism>
<protein>
    <submittedName>
        <fullName evidence="10">Two-component system response regulator</fullName>
    </submittedName>
</protein>
<keyword evidence="5" id="KW-0804">Transcription</keyword>
<evidence type="ECO:0000259" key="9">
    <source>
        <dbReference type="PROSITE" id="PS51755"/>
    </source>
</evidence>
<dbReference type="GO" id="GO:0000156">
    <property type="term" value="F:phosphorelay response regulator activity"/>
    <property type="evidence" value="ECO:0007669"/>
    <property type="project" value="TreeGrafter"/>
</dbReference>
<evidence type="ECO:0000256" key="5">
    <source>
        <dbReference type="ARBA" id="ARBA00023163"/>
    </source>
</evidence>
<feature type="modified residue" description="4-aspartylphosphate" evidence="6">
    <location>
        <position position="78"/>
    </location>
</feature>
<evidence type="ECO:0000313" key="11">
    <source>
        <dbReference type="Proteomes" id="UP000002200"/>
    </source>
</evidence>
<dbReference type="Proteomes" id="UP000002200">
    <property type="component" value="Chromosome"/>
</dbReference>
<dbReference type="Gene3D" id="3.40.50.2300">
    <property type="match status" value="1"/>
</dbReference>
<dbReference type="SUPFAM" id="SSF52172">
    <property type="entry name" value="CheY-like"/>
    <property type="match status" value="1"/>
</dbReference>
<keyword evidence="4 7" id="KW-0238">DNA-binding</keyword>
<keyword evidence="1 6" id="KW-0597">Phosphoprotein</keyword>
<evidence type="ECO:0000256" key="4">
    <source>
        <dbReference type="ARBA" id="ARBA00023125"/>
    </source>
</evidence>
<name>Q83N47_TROWT</name>
<reference evidence="10 11" key="1">
    <citation type="journal article" date="2003" name="Genome Res.">
        <title>Tropheryma whipplei twist: a human pathogenic Actinobacteria with a reduced genome.</title>
        <authorList>
            <person name="Raoult D."/>
            <person name="Ogata H."/>
            <person name="Audic S."/>
            <person name="Robert C."/>
            <person name="Suhre K."/>
            <person name="Drancourt M."/>
            <person name="Claverie J.-M."/>
        </authorList>
    </citation>
    <scope>NUCLEOTIDE SEQUENCE [LARGE SCALE GENOMIC DNA]</scope>
    <source>
        <strain evidence="10 11">Twist</strain>
    </source>
</reference>
<dbReference type="GO" id="GO:0000976">
    <property type="term" value="F:transcription cis-regulatory region binding"/>
    <property type="evidence" value="ECO:0007669"/>
    <property type="project" value="TreeGrafter"/>
</dbReference>
<dbReference type="InterPro" id="IPR036388">
    <property type="entry name" value="WH-like_DNA-bd_sf"/>
</dbReference>
<dbReference type="PROSITE" id="PS51755">
    <property type="entry name" value="OMPR_PHOB"/>
    <property type="match status" value="1"/>
</dbReference>
<dbReference type="FunFam" id="1.10.10.10:FF:000005">
    <property type="entry name" value="Two-component system response regulator"/>
    <property type="match status" value="1"/>
</dbReference>
<dbReference type="Gene3D" id="1.10.10.10">
    <property type="entry name" value="Winged helix-like DNA-binding domain superfamily/Winged helix DNA-binding domain"/>
    <property type="match status" value="1"/>
</dbReference>
<evidence type="ECO:0000256" key="6">
    <source>
        <dbReference type="PROSITE-ProRule" id="PRU00169"/>
    </source>
</evidence>
<evidence type="ECO:0000256" key="7">
    <source>
        <dbReference type="PROSITE-ProRule" id="PRU01091"/>
    </source>
</evidence>
<dbReference type="Gene3D" id="6.10.250.690">
    <property type="match status" value="1"/>
</dbReference>
<dbReference type="GO" id="GO:0032993">
    <property type="term" value="C:protein-DNA complex"/>
    <property type="evidence" value="ECO:0007669"/>
    <property type="project" value="TreeGrafter"/>
</dbReference>
<dbReference type="STRING" id="203267.TWT_047"/>
<dbReference type="CDD" id="cd00383">
    <property type="entry name" value="trans_reg_C"/>
    <property type="match status" value="1"/>
</dbReference>
<sequence length="251" mass="27676">MLELVRIVAPAIFGNSALHAGSKFMSQTKILVVDDEANIRDLLAASLRFAGYGVVTAGNGAGAVSAVLAEEPDLIIMDVMLPDMSGFAATKRLREAGFRCPVIFLSARDSTEDKITGLTVGGDDYVTKPFSLDEILARVAAILRRTKIDDVDATIRVGDLVIDQNSNEVFLKGNLIDLSPTEFKLLRYFMLNPNRVLSKSQILGHVWDYDFDGDSSIVESYISYIRRKLAAYSSETIIHTKRGFGYIMRTR</sequence>
<dbReference type="GO" id="GO:0005829">
    <property type="term" value="C:cytosol"/>
    <property type="evidence" value="ECO:0007669"/>
    <property type="project" value="TreeGrafter"/>
</dbReference>
<evidence type="ECO:0000313" key="10">
    <source>
        <dbReference type="EMBL" id="AAO44144.1"/>
    </source>
</evidence>
<dbReference type="FunFam" id="3.40.50.2300:FF:000001">
    <property type="entry name" value="DNA-binding response regulator PhoB"/>
    <property type="match status" value="1"/>
</dbReference>
<dbReference type="PANTHER" id="PTHR48111">
    <property type="entry name" value="REGULATOR OF RPOS"/>
    <property type="match status" value="1"/>
</dbReference>
<dbReference type="PROSITE" id="PS50110">
    <property type="entry name" value="RESPONSE_REGULATORY"/>
    <property type="match status" value="1"/>
</dbReference>
<dbReference type="AlphaFoldDB" id="Q83N47"/>
<dbReference type="InterPro" id="IPR001789">
    <property type="entry name" value="Sig_transdc_resp-reg_receiver"/>
</dbReference>
<dbReference type="HOGENOM" id="CLU_000445_30_4_11"/>
<feature type="DNA-binding region" description="OmpR/PhoB-type" evidence="7">
    <location>
        <begin position="152"/>
        <end position="250"/>
    </location>
</feature>
<dbReference type="EMBL" id="AE014184">
    <property type="protein sequence ID" value="AAO44144.1"/>
    <property type="molecule type" value="Genomic_DNA"/>
</dbReference>
<evidence type="ECO:0000256" key="3">
    <source>
        <dbReference type="ARBA" id="ARBA00023015"/>
    </source>
</evidence>
<dbReference type="InterPro" id="IPR039420">
    <property type="entry name" value="WalR-like"/>
</dbReference>
<evidence type="ECO:0000256" key="2">
    <source>
        <dbReference type="ARBA" id="ARBA00023012"/>
    </source>
</evidence>
<dbReference type="SMART" id="SM00448">
    <property type="entry name" value="REC"/>
    <property type="match status" value="1"/>
</dbReference>
<feature type="domain" description="Response regulatory" evidence="8">
    <location>
        <begin position="29"/>
        <end position="143"/>
    </location>
</feature>
<dbReference type="InterPro" id="IPR011006">
    <property type="entry name" value="CheY-like_superfamily"/>
</dbReference>
<dbReference type="Pfam" id="PF00072">
    <property type="entry name" value="Response_reg"/>
    <property type="match status" value="1"/>
</dbReference>
<keyword evidence="11" id="KW-1185">Reference proteome</keyword>
<evidence type="ECO:0000259" key="8">
    <source>
        <dbReference type="PROSITE" id="PS50110"/>
    </source>
</evidence>